<dbReference type="Pfam" id="PF02213">
    <property type="entry name" value="GYF"/>
    <property type="match status" value="1"/>
</dbReference>
<reference evidence="3 4" key="1">
    <citation type="submission" date="2020-04" db="EMBL/GenBank/DDBJ databases">
        <title>Plant Genome Project.</title>
        <authorList>
            <person name="Zhang R.-G."/>
        </authorList>
    </citation>
    <scope>NUCLEOTIDE SEQUENCE [LARGE SCALE GENOMIC DNA]</scope>
    <source>
        <strain evidence="3">YNK0</strain>
        <tissue evidence="3">Leaf</tissue>
    </source>
</reference>
<dbReference type="EMBL" id="JABCRI010000006">
    <property type="protein sequence ID" value="KAF8405207.1"/>
    <property type="molecule type" value="Genomic_DNA"/>
</dbReference>
<dbReference type="SMART" id="SM00444">
    <property type="entry name" value="GYF"/>
    <property type="match status" value="1"/>
</dbReference>
<feature type="compositionally biased region" description="Polar residues" evidence="1">
    <location>
        <begin position="64"/>
        <end position="75"/>
    </location>
</feature>
<feature type="compositionally biased region" description="Basic and acidic residues" evidence="1">
    <location>
        <begin position="81"/>
        <end position="107"/>
    </location>
</feature>
<feature type="compositionally biased region" description="Basic and acidic residues" evidence="1">
    <location>
        <begin position="1580"/>
        <end position="1589"/>
    </location>
</feature>
<feature type="domain" description="GYF" evidence="2">
    <location>
        <begin position="595"/>
        <end position="646"/>
    </location>
</feature>
<proteinExistence type="predicted"/>
<accession>A0A834ZDZ8</accession>
<feature type="region of interest" description="Disordered" evidence="1">
    <location>
        <begin position="142"/>
        <end position="269"/>
    </location>
</feature>
<feature type="compositionally biased region" description="Basic and acidic residues" evidence="1">
    <location>
        <begin position="1522"/>
        <end position="1534"/>
    </location>
</feature>
<feature type="compositionally biased region" description="Basic and acidic residues" evidence="1">
    <location>
        <begin position="1478"/>
        <end position="1488"/>
    </location>
</feature>
<feature type="region of interest" description="Disordered" evidence="1">
    <location>
        <begin position="1457"/>
        <end position="1716"/>
    </location>
</feature>
<evidence type="ECO:0000259" key="2">
    <source>
        <dbReference type="PROSITE" id="PS50829"/>
    </source>
</evidence>
<keyword evidence="4" id="KW-1185">Reference proteome</keyword>
<feature type="compositionally biased region" description="Polar residues" evidence="1">
    <location>
        <begin position="1304"/>
        <end position="1319"/>
    </location>
</feature>
<gene>
    <name evidence="3" type="ORF">HHK36_010107</name>
</gene>
<dbReference type="SUPFAM" id="SSF55277">
    <property type="entry name" value="GYF domain"/>
    <property type="match status" value="1"/>
</dbReference>
<sequence length="1870" mass="206025">MADRNIADSHHQLDLNTIQHISKDMQGSDNPVPLSPQWLLQKAGENKPGIVTGENHFSPYPGYTTRSDISKSSGNGEEIDATEKKRDVFRPTFHDTESGRRDRWRDEERDTNFSIRRDRWREGDKELGDTRRMDRWMENSSIRNSGEARRVPSERWTDSSNRESNYDQRRESKWNTRWGPDDKESESWHEKWLDTSKDGEVPRDKLLPQLTNHVKDDEGDHYRSWRSNSSQSRGRGEPLHHQTPNKQIPTFTYGRGRGENTLPTFSLGRGRIGSGGSSISSIFSHSHSSGIVSDKGESAHGEPTLSYSRTKLLDVYRMTEMRTYIKSLDWIVEVPSLTQAQPLEPLALSAPTPEELVILKGIDNGDIVSCDTPQISKDGSVGRNSTDVAQSRRAKLGNREDLQSAIDDYKDENSRGGYLSHSENPSYEKHIHPYASHSKLETIQNFQAYPDDKFNVEGVLCAALRADGAFHKKADARAVNREVSMQGSSSALAGIPWRSQSLGERSHVTSNDFPTDFRSRTSEMGGSHPQKDRDTEWQNNSADLSSFYKDEPKWQVDESFHSDIRRDSILKRQPSAVLDREQEARKYLSQPSPEDLSLFYKDPQGLIQGPFSGSDLIGWFESGYFGIDLQVRLASASPDTPFSLLGDVMPHLRAKARPPPGFGVPKLNEIADILSKTNSSSLGRLHAGSSEIDIGKSEPRHRHELAKEAENRFLESLMSGNMSSSPLEKFGLSEGLQGYIGNNSGGMSPSRVESGNNPYLLAKRMPFERQKSLPNPHPYWPGGDAASIVPKAETVPDSSLLHAKLLPPMADSPRQLPHPPNVDLMSILQGVSDKSSSSAVNNGVNGWSNFPVQGGFDLRQDGTDMHNSQHFSPQAAYGIQQQRLQPQNQPSLSNILTQVIDHPSGILTPENLLSSGLPQDPHLLSILQQQYLLQLHSQAPVLTQMSLLDKLLLLKQQQKQEEQQQLLRQQQLLSKVLSEHQSHQHFGDPSYVQLSAAAMPSGNALMDHPGLRPLHEVFQINSQIPVSNIQDGHMTNVSKFPSEVSQDVSVSSEASSLHLPHQFFGNTTHPKGGGASLLEQNIDIQQKVSLEVPATVDGLLSSEAMEKSSHEPSVVHKHVLVSDICSPLTKELVPQNISRTNERPLVVLTAEAAESFVPSECPGFSVAIPSSESDENEKSMAKQINDVKVQPANLLEEPQVQREQYHNESPMVKEVKNVEAREIKKTSEKKSRKQKTSKAHSSPDQAKGVSQASPLQKSKQSEIDGTNFADTNIETHMGAGATLSGTSPLKMRDTKSGIHAVEMMSSQQGKSSLSRNITSDEVETVESNGESREVESTPVQKSQTHPGHRAWRPAPGLKAKSLLEIQQEEKWKALTEMAGSDIAVSVNSMSSSTPWAGIVANSEPKTSKDSNQNAGGTQLAPGKPESALNPKSKKSQLHDLLAEEVLAKSNERVMEVPDNVSSLPLPPITTTQEDSVVDDDKFIEAKDTRKSRKKSAKSKGVGVKASMPIASADVSVASSPIEKGKSSRQIHQETEILPAPPSGPSLGDFVPWKGEPANPSPTPAWATDSGKLSKPTSLRDIQKEQEKRTSSVKHQTQIPTPQKTHSTRTTQGSGPSWTLSGSSPSKDASPIQINTLASARSKSKGEDDLFWGPLDQSKQEAKQSDFPSFANQSSWGTKSTPVKGTLPSRQKSTGSRPATRSLSSSPAGQPSLKGKIDAITRDSEAMDFRDWCERESVRLTGTKDTSFLEFCLKQSTSEAEILLIENLGAFDPDHEFIDKFLNYKELLSADVLEIAFQARNDRVFTGFGPGDVNTDSTVNFDLDMAAVPDRSTKGGGKKKGKKGKKVNPMVLGFNVISNRIMMGEIQTMED</sequence>
<comment type="caution">
    <text evidence="3">The sequence shown here is derived from an EMBL/GenBank/DDBJ whole genome shotgun (WGS) entry which is preliminary data.</text>
</comment>
<feature type="compositionally biased region" description="Polar residues" evidence="1">
    <location>
        <begin position="1665"/>
        <end position="1708"/>
    </location>
</feature>
<feature type="region of interest" description="Disordered" evidence="1">
    <location>
        <begin position="373"/>
        <end position="401"/>
    </location>
</feature>
<feature type="region of interest" description="Disordered" evidence="1">
    <location>
        <begin position="1397"/>
        <end position="1433"/>
    </location>
</feature>
<feature type="region of interest" description="Disordered" evidence="1">
    <location>
        <begin position="503"/>
        <end position="538"/>
    </location>
</feature>
<feature type="compositionally biased region" description="Polar residues" evidence="1">
    <location>
        <begin position="1239"/>
        <end position="1258"/>
    </location>
</feature>
<feature type="region of interest" description="Disordered" evidence="1">
    <location>
        <begin position="1198"/>
        <end position="1261"/>
    </location>
</feature>
<dbReference type="PANTHER" id="PTHR47471:SF1">
    <property type="entry name" value="PROTEIN ESSENTIAL FOR POTEXVIRUS ACCUMULATION 1"/>
    <property type="match status" value="1"/>
</dbReference>
<dbReference type="InterPro" id="IPR035445">
    <property type="entry name" value="GYF-like_dom_sf"/>
</dbReference>
<feature type="compositionally biased region" description="Polar residues" evidence="1">
    <location>
        <begin position="503"/>
        <end position="513"/>
    </location>
</feature>
<dbReference type="Proteomes" id="UP000655225">
    <property type="component" value="Unassembled WGS sequence"/>
</dbReference>
<feature type="compositionally biased region" description="Basic and acidic residues" evidence="1">
    <location>
        <begin position="146"/>
        <end position="206"/>
    </location>
</feature>
<feature type="compositionally biased region" description="Polar residues" evidence="1">
    <location>
        <begin position="373"/>
        <end position="389"/>
    </location>
</feature>
<dbReference type="OMA" id="WTTDSGR"/>
<protein>
    <recommendedName>
        <fullName evidence="2">GYF domain-containing protein</fullName>
    </recommendedName>
</protein>
<feature type="compositionally biased region" description="Basic and acidic residues" evidence="1">
    <location>
        <begin position="213"/>
        <end position="223"/>
    </location>
</feature>
<evidence type="ECO:0000313" key="3">
    <source>
        <dbReference type="EMBL" id="KAF8405207.1"/>
    </source>
</evidence>
<organism evidence="3 4">
    <name type="scientific">Tetracentron sinense</name>
    <name type="common">Spur-leaf</name>
    <dbReference type="NCBI Taxonomy" id="13715"/>
    <lineage>
        <taxon>Eukaryota</taxon>
        <taxon>Viridiplantae</taxon>
        <taxon>Streptophyta</taxon>
        <taxon>Embryophyta</taxon>
        <taxon>Tracheophyta</taxon>
        <taxon>Spermatophyta</taxon>
        <taxon>Magnoliopsida</taxon>
        <taxon>Trochodendrales</taxon>
        <taxon>Trochodendraceae</taxon>
        <taxon>Tetracentron</taxon>
    </lineage>
</organism>
<evidence type="ECO:0000256" key="1">
    <source>
        <dbReference type="SAM" id="MobiDB-lite"/>
    </source>
</evidence>
<feature type="compositionally biased region" description="Basic and acidic residues" evidence="1">
    <location>
        <begin position="1199"/>
        <end position="1229"/>
    </location>
</feature>
<dbReference type="OrthoDB" id="6415790at2759"/>
<dbReference type="PANTHER" id="PTHR47471">
    <property type="entry name" value="GYF DOMAIN-CONTAINING PROTEIN"/>
    <property type="match status" value="1"/>
</dbReference>
<dbReference type="Gene3D" id="3.30.1490.40">
    <property type="match status" value="1"/>
</dbReference>
<evidence type="ECO:0000313" key="4">
    <source>
        <dbReference type="Proteomes" id="UP000655225"/>
    </source>
</evidence>
<dbReference type="PROSITE" id="PS50829">
    <property type="entry name" value="GYF"/>
    <property type="match status" value="1"/>
</dbReference>
<feature type="compositionally biased region" description="Polar residues" evidence="1">
    <location>
        <begin position="1592"/>
        <end position="1640"/>
    </location>
</feature>
<dbReference type="InterPro" id="IPR003169">
    <property type="entry name" value="GYF"/>
</dbReference>
<name>A0A834ZDZ8_TETSI</name>
<feature type="region of interest" description="Disordered" evidence="1">
    <location>
        <begin position="47"/>
        <end position="107"/>
    </location>
</feature>
<feature type="region of interest" description="Disordered" evidence="1">
    <location>
        <begin position="1304"/>
        <end position="1354"/>
    </location>
</feature>
<dbReference type="CDD" id="cd00072">
    <property type="entry name" value="GYF"/>
    <property type="match status" value="1"/>
</dbReference>